<gene>
    <name evidence="1" type="ORF">NBR_LOCUS6857</name>
</gene>
<protein>
    <submittedName>
        <fullName evidence="3">HET domain-containing protein</fullName>
    </submittedName>
</protein>
<evidence type="ECO:0000313" key="3">
    <source>
        <dbReference type="WBParaSite" id="NBR_0000685601-mRNA-1"/>
    </source>
</evidence>
<organism evidence="3">
    <name type="scientific">Nippostrongylus brasiliensis</name>
    <name type="common">Rat hookworm</name>
    <dbReference type="NCBI Taxonomy" id="27835"/>
    <lineage>
        <taxon>Eukaryota</taxon>
        <taxon>Metazoa</taxon>
        <taxon>Ecdysozoa</taxon>
        <taxon>Nematoda</taxon>
        <taxon>Chromadorea</taxon>
        <taxon>Rhabditida</taxon>
        <taxon>Rhabditina</taxon>
        <taxon>Rhabditomorpha</taxon>
        <taxon>Strongyloidea</taxon>
        <taxon>Heligmosomidae</taxon>
        <taxon>Nippostrongylus</taxon>
    </lineage>
</organism>
<keyword evidence="2" id="KW-1185">Reference proteome</keyword>
<dbReference type="WBParaSite" id="NBR_0000685601-mRNA-1">
    <property type="protein sequence ID" value="NBR_0000685601-mRNA-1"/>
    <property type="gene ID" value="NBR_0000685601"/>
</dbReference>
<sequence length="145" mass="16595">MANPVKLAVETTIPGPPPMADVSDAEVYRGRTPGPYVPGTSWRTCWKLSSNFLVLRKATEEGDRRLIFLQEAGNYELLESLLQGRELEEVISMSYELRWKGIVSRRSLYWLNALDRTLKYRSQAKLCMSTMQSYSELLMDAVLRS</sequence>
<evidence type="ECO:0000313" key="2">
    <source>
        <dbReference type="Proteomes" id="UP000271162"/>
    </source>
</evidence>
<accession>A0A0N4XVL9</accession>
<evidence type="ECO:0000313" key="1">
    <source>
        <dbReference type="EMBL" id="VDL70446.1"/>
    </source>
</evidence>
<dbReference type="Proteomes" id="UP000271162">
    <property type="component" value="Unassembled WGS sequence"/>
</dbReference>
<reference evidence="3" key="1">
    <citation type="submission" date="2017-02" db="UniProtKB">
        <authorList>
            <consortium name="WormBaseParasite"/>
        </authorList>
    </citation>
    <scope>IDENTIFICATION</scope>
</reference>
<dbReference type="EMBL" id="UYSL01019836">
    <property type="protein sequence ID" value="VDL70446.1"/>
    <property type="molecule type" value="Genomic_DNA"/>
</dbReference>
<dbReference type="AlphaFoldDB" id="A0A0N4XVL9"/>
<name>A0A0N4XVL9_NIPBR</name>
<proteinExistence type="predicted"/>
<reference evidence="1 2" key="2">
    <citation type="submission" date="2018-11" db="EMBL/GenBank/DDBJ databases">
        <authorList>
            <consortium name="Pathogen Informatics"/>
        </authorList>
    </citation>
    <scope>NUCLEOTIDE SEQUENCE [LARGE SCALE GENOMIC DNA]</scope>
</reference>